<feature type="region of interest" description="Disordered" evidence="1">
    <location>
        <begin position="172"/>
        <end position="208"/>
    </location>
</feature>
<evidence type="ECO:0000313" key="3">
    <source>
        <dbReference type="EMBL" id="KAK7203530.1"/>
    </source>
</evidence>
<evidence type="ECO:0000256" key="1">
    <source>
        <dbReference type="SAM" id="MobiDB-lite"/>
    </source>
</evidence>
<dbReference type="CDD" id="cd13299">
    <property type="entry name" value="PH2_PH_fungal"/>
    <property type="match status" value="1"/>
</dbReference>
<dbReference type="InterPro" id="IPR001849">
    <property type="entry name" value="PH_domain"/>
</dbReference>
<dbReference type="Pfam" id="PF00169">
    <property type="entry name" value="PH"/>
    <property type="match status" value="2"/>
</dbReference>
<dbReference type="PANTHER" id="PTHR14336:SF8">
    <property type="entry name" value="PROTEIN OPY1"/>
    <property type="match status" value="1"/>
</dbReference>
<accession>A0ABR1F111</accession>
<sequence length="442" mass="48774">MSGATQPANGSFARLVPPTSPAAGAGGIGDLVSVSPHTVLSPQLHANARVDHLRLSADTERSGSVNNDLVIRSGWLMKRGRRWTWSRRWFVLRPTQLSWYKDDTEYKVSSIIPIDEINTAAVVSDHKSHSSNHKTHFAVFTPSRNYHLHATSEQDAQAWTYDNRTVISININSSNNINSPRQNNDALGYGFPRSGSQRAPHAAQSTPTIDALAAEEASALASMDPPALEAPSLSRNMSSYDGTSIISARTMSLHNGSTYDFSGPEDIGFSSGASDCGGDTVQSPEIVTDINDNTLQGGGSMDNYTPLPAPALSGNDKNVEQDLAQLENDRVIHSGYLLRLVKRYNQWRRKWVVLRKGSLCFYKSDDEYKLLKLIPLESIIDVMEVDPISRTKQYCMQIILPDKRVRLCSNSEDDLTKWLVAIKNAISRRKREIEQTTSSGDA</sequence>
<dbReference type="GeneID" id="90039784"/>
<dbReference type="InterPro" id="IPR051707">
    <property type="entry name" value="PI-Interact_SigTrans_Reg"/>
</dbReference>
<dbReference type="SMART" id="SM00233">
    <property type="entry name" value="PH"/>
    <property type="match status" value="2"/>
</dbReference>
<reference evidence="3 4" key="1">
    <citation type="submission" date="2024-03" db="EMBL/GenBank/DDBJ databases">
        <title>Genome-scale model development and genomic sequencing of the oleaginous clade Lipomyces.</title>
        <authorList>
            <consortium name="Lawrence Berkeley National Laboratory"/>
            <person name="Czajka J.J."/>
            <person name="Han Y."/>
            <person name="Kim J."/>
            <person name="Mondo S.J."/>
            <person name="Hofstad B.A."/>
            <person name="Robles A."/>
            <person name="Haridas S."/>
            <person name="Riley R."/>
            <person name="LaButti K."/>
            <person name="Pangilinan J."/>
            <person name="Andreopoulos W."/>
            <person name="Lipzen A."/>
            <person name="Yan J."/>
            <person name="Wang M."/>
            <person name="Ng V."/>
            <person name="Grigoriev I.V."/>
            <person name="Spatafora J.W."/>
            <person name="Magnuson J.K."/>
            <person name="Baker S.E."/>
            <person name="Pomraning K.R."/>
        </authorList>
    </citation>
    <scope>NUCLEOTIDE SEQUENCE [LARGE SCALE GENOMIC DNA]</scope>
    <source>
        <strain evidence="3 4">Phaff 52-87</strain>
    </source>
</reference>
<evidence type="ECO:0000259" key="2">
    <source>
        <dbReference type="PROSITE" id="PS50003"/>
    </source>
</evidence>
<dbReference type="PANTHER" id="PTHR14336">
    <property type="entry name" value="TANDEM PH DOMAIN CONTAINING PROTEIN"/>
    <property type="match status" value="1"/>
</dbReference>
<gene>
    <name evidence="3" type="ORF">BZA70DRAFT_291118</name>
</gene>
<dbReference type="PROSITE" id="PS50003">
    <property type="entry name" value="PH_DOMAIN"/>
    <property type="match status" value="2"/>
</dbReference>
<dbReference type="InterPro" id="IPR011993">
    <property type="entry name" value="PH-like_dom_sf"/>
</dbReference>
<dbReference type="RefSeq" id="XP_064766563.1">
    <property type="nucleotide sequence ID" value="XM_064914272.1"/>
</dbReference>
<comment type="caution">
    <text evidence="3">The sequence shown here is derived from an EMBL/GenBank/DDBJ whole genome shotgun (WGS) entry which is preliminary data.</text>
</comment>
<dbReference type="SUPFAM" id="SSF50729">
    <property type="entry name" value="PH domain-like"/>
    <property type="match status" value="2"/>
</dbReference>
<protein>
    <recommendedName>
        <fullName evidence="2">PH domain-containing protein</fullName>
    </recommendedName>
</protein>
<name>A0ABR1F111_9ASCO</name>
<keyword evidence="4" id="KW-1185">Reference proteome</keyword>
<dbReference type="Proteomes" id="UP001498771">
    <property type="component" value="Unassembled WGS sequence"/>
</dbReference>
<dbReference type="EMBL" id="JBBJBU010000011">
    <property type="protein sequence ID" value="KAK7203530.1"/>
    <property type="molecule type" value="Genomic_DNA"/>
</dbReference>
<feature type="domain" description="PH" evidence="2">
    <location>
        <begin position="69"/>
        <end position="168"/>
    </location>
</feature>
<evidence type="ECO:0000313" key="4">
    <source>
        <dbReference type="Proteomes" id="UP001498771"/>
    </source>
</evidence>
<organism evidence="3 4">
    <name type="scientific">Myxozyma melibiosi</name>
    <dbReference type="NCBI Taxonomy" id="54550"/>
    <lineage>
        <taxon>Eukaryota</taxon>
        <taxon>Fungi</taxon>
        <taxon>Dikarya</taxon>
        <taxon>Ascomycota</taxon>
        <taxon>Saccharomycotina</taxon>
        <taxon>Lipomycetes</taxon>
        <taxon>Lipomycetales</taxon>
        <taxon>Lipomycetaceae</taxon>
        <taxon>Myxozyma</taxon>
    </lineage>
</organism>
<dbReference type="Gene3D" id="2.30.29.30">
    <property type="entry name" value="Pleckstrin-homology domain (PH domain)/Phosphotyrosine-binding domain (PTB)"/>
    <property type="match status" value="2"/>
</dbReference>
<feature type="domain" description="PH" evidence="2">
    <location>
        <begin position="330"/>
        <end position="427"/>
    </location>
</feature>
<proteinExistence type="predicted"/>